<dbReference type="EMBL" id="LAZR01051344">
    <property type="protein sequence ID" value="KKK85366.1"/>
    <property type="molecule type" value="Genomic_DNA"/>
</dbReference>
<gene>
    <name evidence="1" type="ORF">LCGC14_2774040</name>
</gene>
<evidence type="ECO:0000313" key="1">
    <source>
        <dbReference type="EMBL" id="KKK85366.1"/>
    </source>
</evidence>
<comment type="caution">
    <text evidence="1">The sequence shown here is derived from an EMBL/GenBank/DDBJ whole genome shotgun (WGS) entry which is preliminary data.</text>
</comment>
<organism evidence="1">
    <name type="scientific">marine sediment metagenome</name>
    <dbReference type="NCBI Taxonomy" id="412755"/>
    <lineage>
        <taxon>unclassified sequences</taxon>
        <taxon>metagenomes</taxon>
        <taxon>ecological metagenomes</taxon>
    </lineage>
</organism>
<sequence>MIEVTRVPVNPVPQKFTYIVELSELRASFLLGLLKLSRCSVTAAKIVEGLKKAGLE</sequence>
<accession>A0A0F9BLX6</accession>
<reference evidence="1" key="1">
    <citation type="journal article" date="2015" name="Nature">
        <title>Complex archaea that bridge the gap between prokaryotes and eukaryotes.</title>
        <authorList>
            <person name="Spang A."/>
            <person name="Saw J.H."/>
            <person name="Jorgensen S.L."/>
            <person name="Zaremba-Niedzwiedzka K."/>
            <person name="Martijn J."/>
            <person name="Lind A.E."/>
            <person name="van Eijk R."/>
            <person name="Schleper C."/>
            <person name="Guy L."/>
            <person name="Ettema T.J."/>
        </authorList>
    </citation>
    <scope>NUCLEOTIDE SEQUENCE</scope>
</reference>
<protein>
    <submittedName>
        <fullName evidence="1">Uncharacterized protein</fullName>
    </submittedName>
</protein>
<name>A0A0F9BLX6_9ZZZZ</name>
<dbReference type="AlphaFoldDB" id="A0A0F9BLX6"/>
<proteinExistence type="predicted"/>